<dbReference type="AlphaFoldDB" id="A0A9N9J3Z5"/>
<accession>A0A9N9J3Z5</accession>
<comment type="caution">
    <text evidence="2">The sequence shown here is derived from an EMBL/GenBank/DDBJ whole genome shotgun (WGS) entry which is preliminary data.</text>
</comment>
<dbReference type="OrthoDB" id="2436883at2759"/>
<gene>
    <name evidence="2" type="ORF">AMORRO_LOCUS16046</name>
</gene>
<name>A0A9N9J3Z5_9GLOM</name>
<dbReference type="Proteomes" id="UP000789342">
    <property type="component" value="Unassembled WGS sequence"/>
</dbReference>
<evidence type="ECO:0000259" key="1">
    <source>
        <dbReference type="Pfam" id="PF05699"/>
    </source>
</evidence>
<feature type="non-terminal residue" evidence="2">
    <location>
        <position position="289"/>
    </location>
</feature>
<dbReference type="InterPro" id="IPR008906">
    <property type="entry name" value="HATC_C_dom"/>
</dbReference>
<sequence>LYKDREDSFSKNMVQCLESRWKQWEQPLLILSFFLHPKYRNSVFNSNLPSLNVPQIGLWVKYYYKEWFKTRPSVILSEFSKFINKDYPFDDDTFSNFNDVQEYWKFTIGATKELSILAVRIFSICINSASCERLFSSMGFIHSVQRNRLQVARELEQRIYANTITYNAENHESNPECFSESIEIPSEEIDIIINESEEMTTVNDSNEYGSVTNTDVNNEWRAVLNDWSEDLMAENTETLAFESQTPDDLLTRHPADDPAGKWNLADLFIVEFPAPSAMKNLQSVYDVDN</sequence>
<feature type="non-terminal residue" evidence="2">
    <location>
        <position position="1"/>
    </location>
</feature>
<reference evidence="2" key="1">
    <citation type="submission" date="2021-06" db="EMBL/GenBank/DDBJ databases">
        <authorList>
            <person name="Kallberg Y."/>
            <person name="Tangrot J."/>
            <person name="Rosling A."/>
        </authorList>
    </citation>
    <scope>NUCLEOTIDE SEQUENCE</scope>
    <source>
        <strain evidence="2">CL551</strain>
    </source>
</reference>
<proteinExistence type="predicted"/>
<dbReference type="EMBL" id="CAJVPV010041819">
    <property type="protein sequence ID" value="CAG8762788.1"/>
    <property type="molecule type" value="Genomic_DNA"/>
</dbReference>
<dbReference type="InterPro" id="IPR012337">
    <property type="entry name" value="RNaseH-like_sf"/>
</dbReference>
<evidence type="ECO:0000313" key="2">
    <source>
        <dbReference type="EMBL" id="CAG8762788.1"/>
    </source>
</evidence>
<feature type="domain" description="HAT C-terminal dimerisation" evidence="1">
    <location>
        <begin position="90"/>
        <end position="150"/>
    </location>
</feature>
<protein>
    <submittedName>
        <fullName evidence="2">9475_t:CDS:1</fullName>
    </submittedName>
</protein>
<dbReference type="SUPFAM" id="SSF53098">
    <property type="entry name" value="Ribonuclease H-like"/>
    <property type="match status" value="1"/>
</dbReference>
<dbReference type="Pfam" id="PF05699">
    <property type="entry name" value="Dimer_Tnp_hAT"/>
    <property type="match status" value="1"/>
</dbReference>
<evidence type="ECO:0000313" key="3">
    <source>
        <dbReference type="Proteomes" id="UP000789342"/>
    </source>
</evidence>
<keyword evidence="3" id="KW-1185">Reference proteome</keyword>
<organism evidence="2 3">
    <name type="scientific">Acaulospora morrowiae</name>
    <dbReference type="NCBI Taxonomy" id="94023"/>
    <lineage>
        <taxon>Eukaryota</taxon>
        <taxon>Fungi</taxon>
        <taxon>Fungi incertae sedis</taxon>
        <taxon>Mucoromycota</taxon>
        <taxon>Glomeromycotina</taxon>
        <taxon>Glomeromycetes</taxon>
        <taxon>Diversisporales</taxon>
        <taxon>Acaulosporaceae</taxon>
        <taxon>Acaulospora</taxon>
    </lineage>
</organism>
<dbReference type="GO" id="GO:0046983">
    <property type="term" value="F:protein dimerization activity"/>
    <property type="evidence" value="ECO:0007669"/>
    <property type="project" value="InterPro"/>
</dbReference>